<proteinExistence type="predicted"/>
<sequence length="177" mass="20069">MDSTLRCNDLRCRSAVSDQAVVTTCSHIFCVPCAARLGLIEHTSHDGHRTCPACHTELVNLDDAVVTALNPSEDYKTSILSGLSPAVIMECAGRGLAFWAYQMVQQVTYQEYVERSLTEKHEVMDARAAERERVLRDDHDRLNNKLEATRAENESLHNQNEQLQQKMQARSKEYQTM</sequence>
<dbReference type="Gene3D" id="3.30.40.10">
    <property type="entry name" value="Zinc/RING finger domain, C3HC4 (zinc finger)"/>
    <property type="match status" value="1"/>
</dbReference>
<dbReference type="OrthoDB" id="441210at2759"/>
<dbReference type="EMBL" id="ML992663">
    <property type="protein sequence ID" value="KAF2216946.1"/>
    <property type="molecule type" value="Genomic_DNA"/>
</dbReference>
<accession>A0A6A6FTY3</accession>
<reference evidence="7" key="1">
    <citation type="journal article" date="2020" name="Stud. Mycol.">
        <title>101 Dothideomycetes genomes: a test case for predicting lifestyles and emergence of pathogens.</title>
        <authorList>
            <person name="Haridas S."/>
            <person name="Albert R."/>
            <person name="Binder M."/>
            <person name="Bloem J."/>
            <person name="Labutti K."/>
            <person name="Salamov A."/>
            <person name="Andreopoulos B."/>
            <person name="Baker S."/>
            <person name="Barry K."/>
            <person name="Bills G."/>
            <person name="Bluhm B."/>
            <person name="Cannon C."/>
            <person name="Castanera R."/>
            <person name="Culley D."/>
            <person name="Daum C."/>
            <person name="Ezra D."/>
            <person name="Gonzalez J."/>
            <person name="Henrissat B."/>
            <person name="Kuo A."/>
            <person name="Liang C."/>
            <person name="Lipzen A."/>
            <person name="Lutzoni F."/>
            <person name="Magnuson J."/>
            <person name="Mondo S."/>
            <person name="Nolan M."/>
            <person name="Ohm R."/>
            <person name="Pangilinan J."/>
            <person name="Park H.-J."/>
            <person name="Ramirez L."/>
            <person name="Alfaro M."/>
            <person name="Sun H."/>
            <person name="Tritt A."/>
            <person name="Yoshinaga Y."/>
            <person name="Zwiers L.-H."/>
            <person name="Turgeon B."/>
            <person name="Goodwin S."/>
            <person name="Spatafora J."/>
            <person name="Crous P."/>
            <person name="Grigoriev I."/>
        </authorList>
    </citation>
    <scope>NUCLEOTIDE SEQUENCE</scope>
    <source>
        <strain evidence="7">SCOH1-5</strain>
    </source>
</reference>
<feature type="compositionally biased region" description="Polar residues" evidence="5">
    <location>
        <begin position="156"/>
        <end position="169"/>
    </location>
</feature>
<feature type="region of interest" description="Disordered" evidence="5">
    <location>
        <begin position="150"/>
        <end position="177"/>
    </location>
</feature>
<dbReference type="InterPro" id="IPR017907">
    <property type="entry name" value="Znf_RING_CS"/>
</dbReference>
<organism evidence="7 8">
    <name type="scientific">Cercospora zeae-maydis SCOH1-5</name>
    <dbReference type="NCBI Taxonomy" id="717836"/>
    <lineage>
        <taxon>Eukaryota</taxon>
        <taxon>Fungi</taxon>
        <taxon>Dikarya</taxon>
        <taxon>Ascomycota</taxon>
        <taxon>Pezizomycotina</taxon>
        <taxon>Dothideomycetes</taxon>
        <taxon>Dothideomycetidae</taxon>
        <taxon>Mycosphaerellales</taxon>
        <taxon>Mycosphaerellaceae</taxon>
        <taxon>Cercospora</taxon>
    </lineage>
</organism>
<evidence type="ECO:0000256" key="1">
    <source>
        <dbReference type="ARBA" id="ARBA00022723"/>
    </source>
</evidence>
<keyword evidence="2 4" id="KW-0863">Zinc-finger</keyword>
<evidence type="ECO:0000256" key="5">
    <source>
        <dbReference type="SAM" id="MobiDB-lite"/>
    </source>
</evidence>
<feature type="non-terminal residue" evidence="7">
    <location>
        <position position="177"/>
    </location>
</feature>
<protein>
    <recommendedName>
        <fullName evidence="6">RING-type domain-containing protein</fullName>
    </recommendedName>
</protein>
<dbReference type="InterPro" id="IPR001841">
    <property type="entry name" value="Znf_RING"/>
</dbReference>
<evidence type="ECO:0000313" key="8">
    <source>
        <dbReference type="Proteomes" id="UP000799539"/>
    </source>
</evidence>
<dbReference type="GO" id="GO:0061630">
    <property type="term" value="F:ubiquitin protein ligase activity"/>
    <property type="evidence" value="ECO:0007669"/>
    <property type="project" value="InterPro"/>
</dbReference>
<dbReference type="GO" id="GO:0007131">
    <property type="term" value="P:reciprocal meiotic recombination"/>
    <property type="evidence" value="ECO:0007669"/>
    <property type="project" value="InterPro"/>
</dbReference>
<dbReference type="AlphaFoldDB" id="A0A6A6FTY3"/>
<evidence type="ECO:0000259" key="6">
    <source>
        <dbReference type="PROSITE" id="PS50089"/>
    </source>
</evidence>
<feature type="domain" description="RING-type" evidence="6">
    <location>
        <begin position="12"/>
        <end position="55"/>
    </location>
</feature>
<name>A0A6A6FTY3_9PEZI</name>
<evidence type="ECO:0000256" key="3">
    <source>
        <dbReference type="ARBA" id="ARBA00022833"/>
    </source>
</evidence>
<dbReference type="SUPFAM" id="SSF57850">
    <property type="entry name" value="RING/U-box"/>
    <property type="match status" value="1"/>
</dbReference>
<keyword evidence="8" id="KW-1185">Reference proteome</keyword>
<dbReference type="PROSITE" id="PS00518">
    <property type="entry name" value="ZF_RING_1"/>
    <property type="match status" value="1"/>
</dbReference>
<keyword evidence="1" id="KW-0479">Metal-binding</keyword>
<dbReference type="GO" id="GO:0000795">
    <property type="term" value="C:synaptonemal complex"/>
    <property type="evidence" value="ECO:0007669"/>
    <property type="project" value="InterPro"/>
</dbReference>
<evidence type="ECO:0000256" key="4">
    <source>
        <dbReference type="PROSITE-ProRule" id="PRU00175"/>
    </source>
</evidence>
<dbReference type="Proteomes" id="UP000799539">
    <property type="component" value="Unassembled WGS sequence"/>
</dbReference>
<dbReference type="PANTHER" id="PTHR14305">
    <property type="entry name" value="E3 UBIQUITIN-PROTEIN LIGASE CCNB1IP1"/>
    <property type="match status" value="1"/>
</dbReference>
<dbReference type="PROSITE" id="PS50089">
    <property type="entry name" value="ZF_RING_2"/>
    <property type="match status" value="1"/>
</dbReference>
<dbReference type="GO" id="GO:0008270">
    <property type="term" value="F:zinc ion binding"/>
    <property type="evidence" value="ECO:0007669"/>
    <property type="project" value="UniProtKB-KW"/>
</dbReference>
<dbReference type="InterPro" id="IPR042448">
    <property type="entry name" value="CCNB1IP1"/>
</dbReference>
<dbReference type="Pfam" id="PF14634">
    <property type="entry name" value="zf-RING_5"/>
    <property type="match status" value="1"/>
</dbReference>
<evidence type="ECO:0000313" key="7">
    <source>
        <dbReference type="EMBL" id="KAF2216946.1"/>
    </source>
</evidence>
<dbReference type="PANTHER" id="PTHR14305:SF0">
    <property type="entry name" value="E3 UBIQUITIN-PROTEIN LIGASE CCNB1IP1"/>
    <property type="match status" value="1"/>
</dbReference>
<dbReference type="InterPro" id="IPR013083">
    <property type="entry name" value="Znf_RING/FYVE/PHD"/>
</dbReference>
<keyword evidence="3" id="KW-0862">Zinc</keyword>
<gene>
    <name evidence="7" type="ORF">CERZMDRAFT_3041</name>
</gene>
<evidence type="ECO:0000256" key="2">
    <source>
        <dbReference type="ARBA" id="ARBA00022771"/>
    </source>
</evidence>